<name>A0A917PH55_9DEIO</name>
<keyword evidence="2" id="KW-1185">Reference proteome</keyword>
<gene>
    <name evidence="1" type="ORF">GCM10008939_22590</name>
</gene>
<reference evidence="1" key="2">
    <citation type="submission" date="2020-09" db="EMBL/GenBank/DDBJ databases">
        <authorList>
            <person name="Sun Q."/>
            <person name="Ohkuma M."/>
        </authorList>
    </citation>
    <scope>NUCLEOTIDE SEQUENCE</scope>
    <source>
        <strain evidence="1">JCM 14371</strain>
    </source>
</reference>
<reference evidence="1" key="1">
    <citation type="journal article" date="2014" name="Int. J. Syst. Evol. Microbiol.">
        <title>Complete genome sequence of Corynebacterium casei LMG S-19264T (=DSM 44701T), isolated from a smear-ripened cheese.</title>
        <authorList>
            <consortium name="US DOE Joint Genome Institute (JGI-PGF)"/>
            <person name="Walter F."/>
            <person name="Albersmeier A."/>
            <person name="Kalinowski J."/>
            <person name="Ruckert C."/>
        </authorList>
    </citation>
    <scope>NUCLEOTIDE SEQUENCE</scope>
    <source>
        <strain evidence="1">JCM 14371</strain>
    </source>
</reference>
<accession>A0A917PH55</accession>
<organism evidence="1 2">
    <name type="scientific">Deinococcus aquiradiocola</name>
    <dbReference type="NCBI Taxonomy" id="393059"/>
    <lineage>
        <taxon>Bacteria</taxon>
        <taxon>Thermotogati</taxon>
        <taxon>Deinococcota</taxon>
        <taxon>Deinococci</taxon>
        <taxon>Deinococcales</taxon>
        <taxon>Deinococcaceae</taxon>
        <taxon>Deinococcus</taxon>
    </lineage>
</organism>
<evidence type="ECO:0000313" key="2">
    <source>
        <dbReference type="Proteomes" id="UP000635726"/>
    </source>
</evidence>
<sequence length="245" mass="25920">MPWMVPAVARCRKGRRGTGLERVRGRLQFIPAVTPCREGWSVSRCGSATGEDAGARGTELASPDRSRRLYPGAMKLSMWSLVAGLALLSACAPAATTAQGDLTTPILAPGQVWTLSTDTAEGLSTPPTEVTVGQPKRYGKSVGFERDVQTLPGGISTLDSFFYAPADSDPAYIAAFQARLGADASLTTIKLCIVRNPVNQLDVQQSGLFSNDSAVEGALASPVTQAYIEKGTLTGQQTCKLTRVR</sequence>
<evidence type="ECO:0000313" key="1">
    <source>
        <dbReference type="EMBL" id="GGJ78056.1"/>
    </source>
</evidence>
<proteinExistence type="predicted"/>
<dbReference type="EMBL" id="BMOE01000007">
    <property type="protein sequence ID" value="GGJ78056.1"/>
    <property type="molecule type" value="Genomic_DNA"/>
</dbReference>
<protein>
    <submittedName>
        <fullName evidence="1">Uncharacterized protein</fullName>
    </submittedName>
</protein>
<dbReference type="AlphaFoldDB" id="A0A917PH55"/>
<dbReference type="Proteomes" id="UP000635726">
    <property type="component" value="Unassembled WGS sequence"/>
</dbReference>
<comment type="caution">
    <text evidence="1">The sequence shown here is derived from an EMBL/GenBank/DDBJ whole genome shotgun (WGS) entry which is preliminary data.</text>
</comment>